<dbReference type="SUPFAM" id="SSF54695">
    <property type="entry name" value="POZ domain"/>
    <property type="match status" value="1"/>
</dbReference>
<dbReference type="Gene3D" id="3.30.710.10">
    <property type="entry name" value="Potassium Channel Kv1.1, Chain A"/>
    <property type="match status" value="1"/>
</dbReference>
<dbReference type="PANTHER" id="PTHR45774:SF3">
    <property type="entry name" value="BTB (POZ) DOMAIN-CONTAINING 2B-RELATED"/>
    <property type="match status" value="1"/>
</dbReference>
<reference evidence="2 3" key="1">
    <citation type="submission" date="2022-05" db="EMBL/GenBank/DDBJ databases">
        <authorList>
            <consortium name="Genoscope - CEA"/>
            <person name="William W."/>
        </authorList>
    </citation>
    <scope>NUCLEOTIDE SEQUENCE [LARGE SCALE GENOMIC DNA]</scope>
</reference>
<dbReference type="InterPro" id="IPR011333">
    <property type="entry name" value="SKP1/BTB/POZ_sf"/>
</dbReference>
<dbReference type="PROSITE" id="PS50097">
    <property type="entry name" value="BTB"/>
    <property type="match status" value="1"/>
</dbReference>
<gene>
    <name evidence="2" type="ORF">PLOB_00001867</name>
</gene>
<protein>
    <recommendedName>
        <fullName evidence="1">BTB domain-containing protein</fullName>
    </recommendedName>
</protein>
<feature type="domain" description="BTB" evidence="1">
    <location>
        <begin position="8"/>
        <end position="78"/>
    </location>
</feature>
<accession>A0ABN8Q3M6</accession>
<dbReference type="InterPro" id="IPR000210">
    <property type="entry name" value="BTB/POZ_dom"/>
</dbReference>
<dbReference type="InterPro" id="IPR011705">
    <property type="entry name" value="BACK"/>
</dbReference>
<dbReference type="SMART" id="SM00875">
    <property type="entry name" value="BACK"/>
    <property type="match status" value="1"/>
</dbReference>
<dbReference type="SMART" id="SM00225">
    <property type="entry name" value="BTB"/>
    <property type="match status" value="1"/>
</dbReference>
<dbReference type="Gene3D" id="1.25.40.420">
    <property type="match status" value="1"/>
</dbReference>
<organism evidence="2 3">
    <name type="scientific">Porites lobata</name>
    <dbReference type="NCBI Taxonomy" id="104759"/>
    <lineage>
        <taxon>Eukaryota</taxon>
        <taxon>Metazoa</taxon>
        <taxon>Cnidaria</taxon>
        <taxon>Anthozoa</taxon>
        <taxon>Hexacorallia</taxon>
        <taxon>Scleractinia</taxon>
        <taxon>Fungiina</taxon>
        <taxon>Poritidae</taxon>
        <taxon>Porites</taxon>
    </lineage>
</organism>
<dbReference type="PANTHER" id="PTHR45774">
    <property type="entry name" value="BTB/POZ DOMAIN-CONTAINING"/>
    <property type="match status" value="1"/>
</dbReference>
<dbReference type="Proteomes" id="UP001159405">
    <property type="component" value="Unassembled WGS sequence"/>
</dbReference>
<dbReference type="InterPro" id="IPR038648">
    <property type="entry name" value="PHR_sf"/>
</dbReference>
<dbReference type="Pfam" id="PF00651">
    <property type="entry name" value="BTB"/>
    <property type="match status" value="1"/>
</dbReference>
<evidence type="ECO:0000313" key="3">
    <source>
        <dbReference type="Proteomes" id="UP001159405"/>
    </source>
</evidence>
<keyword evidence="3" id="KW-1185">Reference proteome</keyword>
<dbReference type="EMBL" id="CALNXK010000105">
    <property type="protein sequence ID" value="CAH3156597.1"/>
    <property type="molecule type" value="Genomic_DNA"/>
</dbReference>
<evidence type="ECO:0000313" key="2">
    <source>
        <dbReference type="EMBL" id="CAH3156597.1"/>
    </source>
</evidence>
<evidence type="ECO:0000259" key="1">
    <source>
        <dbReference type="PROSITE" id="PS50097"/>
    </source>
</evidence>
<proteinExistence type="predicted"/>
<comment type="caution">
    <text evidence="2">The sequence shown here is derived from an EMBL/GenBank/DDBJ whole genome shotgun (WGS) entry which is preliminary data.</text>
</comment>
<feature type="non-terminal residue" evidence="2">
    <location>
        <position position="469"/>
    </location>
</feature>
<name>A0ABN8Q3M6_9CNID</name>
<dbReference type="Pfam" id="PF07707">
    <property type="entry name" value="BACK"/>
    <property type="match status" value="1"/>
</dbReference>
<dbReference type="Gene3D" id="2.60.120.820">
    <property type="entry name" value="PHR domain"/>
    <property type="match status" value="1"/>
</dbReference>
<sequence length="469" mass="53460">MFNNILLSDIKFAFPNADRNSMIPAHKYVLAISSLVFFTIFYGDLAETSDTINITDCDSDVFLRFLRFIYCEEANFEDMMCAIDVWHLADKYDVPSLAKECLEYLDGNMDPLDAFDLLTYARQFNNEILEQTCWEVIDYNAEAIVADESFLDVEHAFLLSFVKRSSARIKELSLFQALDRWATKKCEEASTTVDGEQKRRFLGEEMIRHFRFSLMSPKEFSGEVEPSGVLQANEILDVFKQFTSVSVPGGFKFSTSPRRSSNKTFFHRHNALSMTHVFTGVSRKTGLLTFAVTEDISLSGVRIVTDKGRESFRVSLVISNGNKHLRRIKDYNFTCNTDRSFSSYGEIDVVFNRPIALAKNTCYTIKTNTDTTNNLDSGFVYQHKDHKPEETIRFSPINFGTSSSVETNSVNTIISFSYFGNYCDQNCPERSAVGGEITKLVFVHDNEPTDVPYWVEAAAELDSLLRRSR</sequence>